<evidence type="ECO:0000256" key="2">
    <source>
        <dbReference type="ARBA" id="ARBA00012438"/>
    </source>
</evidence>
<evidence type="ECO:0000259" key="5">
    <source>
        <dbReference type="PROSITE" id="PS50109"/>
    </source>
</evidence>
<comment type="caution">
    <text evidence="7">The sequence shown here is derived from an EMBL/GenBank/DDBJ whole genome shotgun (WGS) entry which is preliminary data.</text>
</comment>
<dbReference type="PANTHER" id="PTHR43547:SF2">
    <property type="entry name" value="HYBRID SIGNAL TRANSDUCTION HISTIDINE KINASE C"/>
    <property type="match status" value="1"/>
</dbReference>
<dbReference type="CDD" id="cd00082">
    <property type="entry name" value="HisKA"/>
    <property type="match status" value="1"/>
</dbReference>
<keyword evidence="7" id="KW-0418">Kinase</keyword>
<keyword evidence="7" id="KW-0808">Transferase</keyword>
<dbReference type="InterPro" id="IPR003594">
    <property type="entry name" value="HATPase_dom"/>
</dbReference>
<evidence type="ECO:0000256" key="3">
    <source>
        <dbReference type="ARBA" id="ARBA00022553"/>
    </source>
</evidence>
<dbReference type="SUPFAM" id="SSF55874">
    <property type="entry name" value="ATPase domain of HSP90 chaperone/DNA topoisomerase II/histidine kinase"/>
    <property type="match status" value="1"/>
</dbReference>
<protein>
    <recommendedName>
        <fullName evidence="2">histidine kinase</fullName>
        <ecNumber evidence="2">2.7.13.3</ecNumber>
    </recommendedName>
</protein>
<dbReference type="GO" id="GO:0004673">
    <property type="term" value="F:protein histidine kinase activity"/>
    <property type="evidence" value="ECO:0007669"/>
    <property type="project" value="UniProtKB-EC"/>
</dbReference>
<dbReference type="InterPro" id="IPR005467">
    <property type="entry name" value="His_kinase_dom"/>
</dbReference>
<feature type="domain" description="Response regulatory" evidence="6">
    <location>
        <begin position="426"/>
        <end position="542"/>
    </location>
</feature>
<dbReference type="InterPro" id="IPR011006">
    <property type="entry name" value="CheY-like_superfamily"/>
</dbReference>
<dbReference type="SUPFAM" id="SSF52172">
    <property type="entry name" value="CheY-like"/>
    <property type="match status" value="1"/>
</dbReference>
<dbReference type="InterPro" id="IPR036890">
    <property type="entry name" value="HATPase_C_sf"/>
</dbReference>
<dbReference type="SMART" id="SM00387">
    <property type="entry name" value="HATPase_c"/>
    <property type="match status" value="1"/>
</dbReference>
<dbReference type="Gene3D" id="3.40.50.2300">
    <property type="match status" value="1"/>
</dbReference>
<comment type="catalytic activity">
    <reaction evidence="1">
        <text>ATP + protein L-histidine = ADP + protein N-phospho-L-histidine.</text>
        <dbReference type="EC" id="2.7.13.3"/>
    </reaction>
</comment>
<evidence type="ECO:0000313" key="8">
    <source>
        <dbReference type="Proteomes" id="UP001365846"/>
    </source>
</evidence>
<dbReference type="Pfam" id="PF00072">
    <property type="entry name" value="Response_reg"/>
    <property type="match status" value="1"/>
</dbReference>
<organism evidence="7 8">
    <name type="scientific">Variovorax ureilyticus</name>
    <dbReference type="NCBI Taxonomy" id="1836198"/>
    <lineage>
        <taxon>Bacteria</taxon>
        <taxon>Pseudomonadati</taxon>
        <taxon>Pseudomonadota</taxon>
        <taxon>Betaproteobacteria</taxon>
        <taxon>Burkholderiales</taxon>
        <taxon>Comamonadaceae</taxon>
        <taxon>Variovorax</taxon>
    </lineage>
</organism>
<dbReference type="SMART" id="SM00388">
    <property type="entry name" value="HisKA"/>
    <property type="match status" value="1"/>
</dbReference>
<dbReference type="SUPFAM" id="SSF55781">
    <property type="entry name" value="GAF domain-like"/>
    <property type="match status" value="1"/>
</dbReference>
<dbReference type="CDD" id="cd00075">
    <property type="entry name" value="HATPase"/>
    <property type="match status" value="1"/>
</dbReference>
<dbReference type="PANTHER" id="PTHR43547">
    <property type="entry name" value="TWO-COMPONENT HISTIDINE KINASE"/>
    <property type="match status" value="1"/>
</dbReference>
<dbReference type="Pfam" id="PF00512">
    <property type="entry name" value="HisKA"/>
    <property type="match status" value="1"/>
</dbReference>
<feature type="modified residue" description="4-aspartylphosphate" evidence="4">
    <location>
        <position position="475"/>
    </location>
</feature>
<reference evidence="7 8" key="1">
    <citation type="submission" date="2024-03" db="EMBL/GenBank/DDBJ databases">
        <title>Novel species of the genus Variovorax.</title>
        <authorList>
            <person name="Liu Q."/>
            <person name="Xin Y.-H."/>
        </authorList>
    </citation>
    <scope>NUCLEOTIDE SEQUENCE [LARGE SCALE GENOMIC DNA]</scope>
    <source>
        <strain evidence="7 8">KACC 18899</strain>
    </source>
</reference>
<evidence type="ECO:0000256" key="4">
    <source>
        <dbReference type="PROSITE-ProRule" id="PRU00169"/>
    </source>
</evidence>
<dbReference type="InterPro" id="IPR004358">
    <property type="entry name" value="Sig_transdc_His_kin-like_C"/>
</dbReference>
<evidence type="ECO:0000259" key="6">
    <source>
        <dbReference type="PROSITE" id="PS50110"/>
    </source>
</evidence>
<keyword evidence="3 4" id="KW-0597">Phosphoprotein</keyword>
<dbReference type="EMBL" id="JBBKZU010000029">
    <property type="protein sequence ID" value="MEJ8816079.1"/>
    <property type="molecule type" value="Genomic_DNA"/>
</dbReference>
<dbReference type="Proteomes" id="UP001365846">
    <property type="component" value="Unassembled WGS sequence"/>
</dbReference>
<gene>
    <name evidence="7" type="ORF">WKW77_33845</name>
</gene>
<accession>A0ABU8VT16</accession>
<dbReference type="SMART" id="SM00448">
    <property type="entry name" value="REC"/>
    <property type="match status" value="1"/>
</dbReference>
<dbReference type="Gene3D" id="3.30.565.10">
    <property type="entry name" value="Histidine kinase-like ATPase, C-terminal domain"/>
    <property type="match status" value="1"/>
</dbReference>
<dbReference type="InterPro" id="IPR001789">
    <property type="entry name" value="Sig_transdc_resp-reg_receiver"/>
</dbReference>
<dbReference type="PRINTS" id="PR00344">
    <property type="entry name" value="BCTRLSENSOR"/>
</dbReference>
<dbReference type="Gene3D" id="1.10.287.130">
    <property type="match status" value="1"/>
</dbReference>
<keyword evidence="8" id="KW-1185">Reference proteome</keyword>
<dbReference type="SUPFAM" id="SSF47384">
    <property type="entry name" value="Homodimeric domain of signal transducing histidine kinase"/>
    <property type="match status" value="1"/>
</dbReference>
<feature type="domain" description="Histidine kinase" evidence="5">
    <location>
        <begin position="183"/>
        <end position="399"/>
    </location>
</feature>
<dbReference type="Pfam" id="PF02518">
    <property type="entry name" value="HATPase_c"/>
    <property type="match status" value="1"/>
</dbReference>
<dbReference type="PROSITE" id="PS50110">
    <property type="entry name" value="RESPONSE_REGULATORY"/>
    <property type="match status" value="1"/>
</dbReference>
<sequence>MDKLREITRLNLALEVVSECAGFVDADAVARVVGERMRWLFDFDVCLLALRVGGAVRWLSMRSGDEALAVTPDGHAASLRPLAERVMALGSPAASGQPMFALAYPLGNVAQPLGALCIEGSSAYSNRDLRFLHHVCSGLGAALVRIEQSDRLASVRALAADRDRAAFDEARAANDAKDTFLAMLGHELRNPLAPILAAVELVRRDPLGPTLARVEIVERQARHLDRLVSDLLDVSRVTSGKINLRRSAVDLRDVAAKAAEMARPRMSGKGQDLTMEMPELAVMVDGDEARLTQVACNLLNNASAYSPKGAHVDLLLRSDVDHALIEVRDEGIGIAPELLGRIFELFVQGGRSKEAAPGGLGLGLGVSRALVKLHSGTISASSGGEGLGSVFRVTLPLLPAGAPEIAPAASETHEPAQAGARRIRRRILLVDDNRDAADSTGELLRGVGHEVLVAYGPVEALVSAIDFAPEVAVLDIGLPVMDGYELADELRKRLGSGAPVMLALSGYGQERDRKRSAASGFAAHMVKPVSLSELLANIQDARAV</sequence>
<proteinExistence type="predicted"/>
<dbReference type="RefSeq" id="WP_340361274.1">
    <property type="nucleotide sequence ID" value="NZ_JBBKZU010000029.1"/>
</dbReference>
<evidence type="ECO:0000256" key="1">
    <source>
        <dbReference type="ARBA" id="ARBA00000085"/>
    </source>
</evidence>
<dbReference type="EC" id="2.7.13.3" evidence="2"/>
<name>A0ABU8VT16_9BURK</name>
<dbReference type="InterPro" id="IPR003661">
    <property type="entry name" value="HisK_dim/P_dom"/>
</dbReference>
<dbReference type="PROSITE" id="PS50109">
    <property type="entry name" value="HIS_KIN"/>
    <property type="match status" value="1"/>
</dbReference>
<dbReference type="InterPro" id="IPR036097">
    <property type="entry name" value="HisK_dim/P_sf"/>
</dbReference>
<evidence type="ECO:0000313" key="7">
    <source>
        <dbReference type="EMBL" id="MEJ8816079.1"/>
    </source>
</evidence>